<feature type="transmembrane region" description="Helical" evidence="9">
    <location>
        <begin position="62"/>
        <end position="86"/>
    </location>
</feature>
<gene>
    <name evidence="10" type="ORF">PHET_03874</name>
</gene>
<keyword evidence="4 9" id="KW-0812">Transmembrane</keyword>
<comment type="similarity">
    <text evidence="8 9">Belongs to the SFT2 family.</text>
</comment>
<dbReference type="AlphaFoldDB" id="A0A8J4TMT4"/>
<dbReference type="GO" id="GO:0012505">
    <property type="term" value="C:endomembrane system"/>
    <property type="evidence" value="ECO:0007669"/>
    <property type="project" value="UniProtKB-ARBA"/>
</dbReference>
<evidence type="ECO:0000256" key="8">
    <source>
        <dbReference type="ARBA" id="ARBA00025800"/>
    </source>
</evidence>
<evidence type="ECO:0000256" key="2">
    <source>
        <dbReference type="ARBA" id="ARBA00004141"/>
    </source>
</evidence>
<sequence length="195" mass="21907">MDKLRTVFSPQEDEQGILSSVESSFNLSWSTRIKGFIFCFVIGILLSLLGAMFLWVPVKGLILFALFYTLGNVFSIGSTIFLMGPANQCKRMFQETRIFAAVFMFVCMALTICSAVWVTKNSDYNLPFPVAQQTVVSYLLHHAIYLAYLVFAFIYSVCKGCSQKMLHSTHCLTATLMLPTDWNVPELFASCSTHS</sequence>
<keyword evidence="5 9" id="KW-0653">Protein transport</keyword>
<dbReference type="OrthoDB" id="73614at2759"/>
<evidence type="ECO:0000256" key="3">
    <source>
        <dbReference type="ARBA" id="ARBA00022448"/>
    </source>
</evidence>
<keyword evidence="7 9" id="KW-0472">Membrane</keyword>
<evidence type="ECO:0000256" key="9">
    <source>
        <dbReference type="RuleBase" id="RU363111"/>
    </source>
</evidence>
<keyword evidence="11" id="KW-1185">Reference proteome</keyword>
<reference evidence="10" key="1">
    <citation type="submission" date="2019-05" db="EMBL/GenBank/DDBJ databases">
        <title>Annotation for the trematode Paragonimus heterotremus.</title>
        <authorList>
            <person name="Choi Y.-J."/>
        </authorList>
    </citation>
    <scope>NUCLEOTIDE SEQUENCE</scope>
    <source>
        <strain evidence="10">LC</strain>
    </source>
</reference>
<evidence type="ECO:0000256" key="4">
    <source>
        <dbReference type="ARBA" id="ARBA00022692"/>
    </source>
</evidence>
<dbReference type="EMBL" id="LUCH01001753">
    <property type="protein sequence ID" value="KAF5402539.1"/>
    <property type="molecule type" value="Genomic_DNA"/>
</dbReference>
<feature type="transmembrane region" description="Helical" evidence="9">
    <location>
        <begin position="98"/>
        <end position="118"/>
    </location>
</feature>
<evidence type="ECO:0000256" key="1">
    <source>
        <dbReference type="ARBA" id="ARBA00003566"/>
    </source>
</evidence>
<organism evidence="10 11">
    <name type="scientific">Paragonimus heterotremus</name>
    <dbReference type="NCBI Taxonomy" id="100268"/>
    <lineage>
        <taxon>Eukaryota</taxon>
        <taxon>Metazoa</taxon>
        <taxon>Spiralia</taxon>
        <taxon>Lophotrochozoa</taxon>
        <taxon>Platyhelminthes</taxon>
        <taxon>Trematoda</taxon>
        <taxon>Digenea</taxon>
        <taxon>Plagiorchiida</taxon>
        <taxon>Troglotremata</taxon>
        <taxon>Troglotrematidae</taxon>
        <taxon>Paragonimus</taxon>
    </lineage>
</organism>
<dbReference type="InterPro" id="IPR007305">
    <property type="entry name" value="Vesicle_transpt_Got1/SFT2"/>
</dbReference>
<name>A0A8J4TMT4_9TREM</name>
<feature type="transmembrane region" description="Helical" evidence="9">
    <location>
        <begin position="35"/>
        <end position="56"/>
    </location>
</feature>
<dbReference type="Proteomes" id="UP000748531">
    <property type="component" value="Unassembled WGS sequence"/>
</dbReference>
<proteinExistence type="inferred from homology"/>
<dbReference type="GO" id="GO:0016192">
    <property type="term" value="P:vesicle-mediated transport"/>
    <property type="evidence" value="ECO:0007669"/>
    <property type="project" value="InterPro"/>
</dbReference>
<dbReference type="GO" id="GO:0016020">
    <property type="term" value="C:membrane"/>
    <property type="evidence" value="ECO:0007669"/>
    <property type="project" value="UniProtKB-SubCell"/>
</dbReference>
<evidence type="ECO:0000256" key="5">
    <source>
        <dbReference type="ARBA" id="ARBA00022927"/>
    </source>
</evidence>
<evidence type="ECO:0000256" key="6">
    <source>
        <dbReference type="ARBA" id="ARBA00022989"/>
    </source>
</evidence>
<comment type="subcellular location">
    <subcellularLocation>
        <location evidence="2 9">Membrane</location>
        <topology evidence="2 9">Multi-pass membrane protein</topology>
    </subcellularLocation>
</comment>
<dbReference type="InterPro" id="IPR011691">
    <property type="entry name" value="Vesicle_transpt_SFT2"/>
</dbReference>
<keyword evidence="6 9" id="KW-1133">Transmembrane helix</keyword>
<dbReference type="GO" id="GO:0015031">
    <property type="term" value="P:protein transport"/>
    <property type="evidence" value="ECO:0007669"/>
    <property type="project" value="UniProtKB-KW"/>
</dbReference>
<comment type="caution">
    <text evidence="10">The sequence shown here is derived from an EMBL/GenBank/DDBJ whole genome shotgun (WGS) entry which is preliminary data.</text>
</comment>
<dbReference type="PANTHER" id="PTHR23137:SF1">
    <property type="entry name" value="VESICLE TRANSPORT PROTEIN SFT2B"/>
    <property type="match status" value="1"/>
</dbReference>
<evidence type="ECO:0000313" key="10">
    <source>
        <dbReference type="EMBL" id="KAF5402539.1"/>
    </source>
</evidence>
<protein>
    <recommendedName>
        <fullName evidence="9">Vesicle transport protein</fullName>
    </recommendedName>
</protein>
<evidence type="ECO:0000256" key="7">
    <source>
        <dbReference type="ARBA" id="ARBA00023136"/>
    </source>
</evidence>
<accession>A0A8J4TMT4</accession>
<dbReference type="Pfam" id="PF04178">
    <property type="entry name" value="Got1"/>
    <property type="match status" value="1"/>
</dbReference>
<feature type="transmembrane region" description="Helical" evidence="9">
    <location>
        <begin position="138"/>
        <end position="158"/>
    </location>
</feature>
<keyword evidence="3 9" id="KW-0813">Transport</keyword>
<comment type="function">
    <text evidence="1 9">May be involved in fusion of retrograde transport vesicles derived from an endocytic compartment with the Golgi complex.</text>
</comment>
<dbReference type="GO" id="GO:0005737">
    <property type="term" value="C:cytoplasm"/>
    <property type="evidence" value="ECO:0007669"/>
    <property type="project" value="UniProtKB-ARBA"/>
</dbReference>
<evidence type="ECO:0000313" key="11">
    <source>
        <dbReference type="Proteomes" id="UP000748531"/>
    </source>
</evidence>
<dbReference type="PANTHER" id="PTHR23137">
    <property type="entry name" value="VESICLE TRANSPORT PROTEIN-RELATED"/>
    <property type="match status" value="1"/>
</dbReference>